<organism evidence="3 4">
    <name type="scientific">Ephemerocybe angulata</name>
    <dbReference type="NCBI Taxonomy" id="980116"/>
    <lineage>
        <taxon>Eukaryota</taxon>
        <taxon>Fungi</taxon>
        <taxon>Dikarya</taxon>
        <taxon>Basidiomycota</taxon>
        <taxon>Agaricomycotina</taxon>
        <taxon>Agaricomycetes</taxon>
        <taxon>Agaricomycetidae</taxon>
        <taxon>Agaricales</taxon>
        <taxon>Agaricineae</taxon>
        <taxon>Psathyrellaceae</taxon>
        <taxon>Ephemerocybe</taxon>
    </lineage>
</organism>
<keyword evidence="2" id="KW-0472">Membrane</keyword>
<reference evidence="3 4" key="1">
    <citation type="submission" date="2020-07" db="EMBL/GenBank/DDBJ databases">
        <title>Comparative genomics of pyrophilous fungi reveals a link between fire events and developmental genes.</title>
        <authorList>
            <consortium name="DOE Joint Genome Institute"/>
            <person name="Steindorff A.S."/>
            <person name="Carver A."/>
            <person name="Calhoun S."/>
            <person name="Stillman K."/>
            <person name="Liu H."/>
            <person name="Lipzen A."/>
            <person name="Pangilinan J."/>
            <person name="Labutti K."/>
            <person name="Bruns T.D."/>
            <person name="Grigoriev I.V."/>
        </authorList>
    </citation>
    <scope>NUCLEOTIDE SEQUENCE [LARGE SCALE GENOMIC DNA]</scope>
    <source>
        <strain evidence="3 4">CBS 144469</strain>
    </source>
</reference>
<protein>
    <recommendedName>
        <fullName evidence="5">Transmembrane protein</fullName>
    </recommendedName>
</protein>
<keyword evidence="2" id="KW-0812">Transmembrane</keyword>
<dbReference type="EMBL" id="JACGCI010000011">
    <property type="protein sequence ID" value="KAF6760984.1"/>
    <property type="molecule type" value="Genomic_DNA"/>
</dbReference>
<feature type="region of interest" description="Disordered" evidence="1">
    <location>
        <begin position="1"/>
        <end position="20"/>
    </location>
</feature>
<evidence type="ECO:0000256" key="1">
    <source>
        <dbReference type="SAM" id="MobiDB-lite"/>
    </source>
</evidence>
<evidence type="ECO:0000313" key="4">
    <source>
        <dbReference type="Proteomes" id="UP000521943"/>
    </source>
</evidence>
<keyword evidence="2" id="KW-1133">Transmembrane helix</keyword>
<feature type="transmembrane region" description="Helical" evidence="2">
    <location>
        <begin position="110"/>
        <end position="134"/>
    </location>
</feature>
<feature type="transmembrane region" description="Helical" evidence="2">
    <location>
        <begin position="146"/>
        <end position="163"/>
    </location>
</feature>
<proteinExistence type="predicted"/>
<evidence type="ECO:0008006" key="5">
    <source>
        <dbReference type="Google" id="ProtNLM"/>
    </source>
</evidence>
<accession>A0A8H6MCN8</accession>
<dbReference type="Proteomes" id="UP000521943">
    <property type="component" value="Unassembled WGS sequence"/>
</dbReference>
<gene>
    <name evidence="3" type="ORF">DFP72DRAFT_881939</name>
</gene>
<dbReference type="AlphaFoldDB" id="A0A8H6MCN8"/>
<name>A0A8H6MCN8_9AGAR</name>
<evidence type="ECO:0000313" key="3">
    <source>
        <dbReference type="EMBL" id="KAF6760984.1"/>
    </source>
</evidence>
<sequence>MDKYRDTTIDETWNDDNPTQDSTIQGYAPLIAILPCTSRMDKIELSSLYRPTPIQLEETTPSSPSHPPLCPPVRPFIRPSMLRTFLHLGIRLRSRSGVRRYVTLLWRPRVLSLWSSFGAGGFGWAVSVSSFLLVGKTYNDSAARHVAILGVSLAVGVVGGIRLRSRLRAVRRSSS</sequence>
<keyword evidence="4" id="KW-1185">Reference proteome</keyword>
<evidence type="ECO:0000256" key="2">
    <source>
        <dbReference type="SAM" id="Phobius"/>
    </source>
</evidence>
<comment type="caution">
    <text evidence="3">The sequence shown here is derived from an EMBL/GenBank/DDBJ whole genome shotgun (WGS) entry which is preliminary data.</text>
</comment>